<dbReference type="EMBL" id="JASCZI010241775">
    <property type="protein sequence ID" value="MED6206720.1"/>
    <property type="molecule type" value="Genomic_DNA"/>
</dbReference>
<gene>
    <name evidence="1" type="ORF">PIB30_029454</name>
</gene>
<proteinExistence type="predicted"/>
<protein>
    <submittedName>
        <fullName evidence="1">Uncharacterized protein</fullName>
    </submittedName>
</protein>
<evidence type="ECO:0000313" key="1">
    <source>
        <dbReference type="EMBL" id="MED6206720.1"/>
    </source>
</evidence>
<reference evidence="1 2" key="1">
    <citation type="journal article" date="2023" name="Plants (Basel)">
        <title>Bridging the Gap: Combining Genomics and Transcriptomics Approaches to Understand Stylosanthes scabra, an Orphan Legume from the Brazilian Caatinga.</title>
        <authorList>
            <person name="Ferreira-Neto J.R.C."/>
            <person name="da Silva M.D."/>
            <person name="Binneck E."/>
            <person name="de Melo N.F."/>
            <person name="da Silva R.H."/>
            <person name="de Melo A.L.T.M."/>
            <person name="Pandolfi V."/>
            <person name="Bustamante F.O."/>
            <person name="Brasileiro-Vidal A.C."/>
            <person name="Benko-Iseppon A.M."/>
        </authorList>
    </citation>
    <scope>NUCLEOTIDE SEQUENCE [LARGE SCALE GENOMIC DNA]</scope>
    <source>
        <tissue evidence="1">Leaves</tissue>
    </source>
</reference>
<comment type="caution">
    <text evidence="1">The sequence shown here is derived from an EMBL/GenBank/DDBJ whole genome shotgun (WGS) entry which is preliminary data.</text>
</comment>
<keyword evidence="2" id="KW-1185">Reference proteome</keyword>
<accession>A0ABU6YBJ8</accession>
<sequence length="139" mass="15349">MCSKSPKREIAITLNCHPKTRAVLPKNSLHDICHNFSVFRNRTAAETPQAKPLSFSDLYAEEGDISASVLFVIACGSTDTLAPEIGGYLIRYFDVAGGVQGDAEIQAVDSSAQQQLEHPRWSLCSGVICSRKNLRRLWR</sequence>
<dbReference type="Proteomes" id="UP001341840">
    <property type="component" value="Unassembled WGS sequence"/>
</dbReference>
<name>A0ABU6YBJ8_9FABA</name>
<organism evidence="1 2">
    <name type="scientific">Stylosanthes scabra</name>
    <dbReference type="NCBI Taxonomy" id="79078"/>
    <lineage>
        <taxon>Eukaryota</taxon>
        <taxon>Viridiplantae</taxon>
        <taxon>Streptophyta</taxon>
        <taxon>Embryophyta</taxon>
        <taxon>Tracheophyta</taxon>
        <taxon>Spermatophyta</taxon>
        <taxon>Magnoliopsida</taxon>
        <taxon>eudicotyledons</taxon>
        <taxon>Gunneridae</taxon>
        <taxon>Pentapetalae</taxon>
        <taxon>rosids</taxon>
        <taxon>fabids</taxon>
        <taxon>Fabales</taxon>
        <taxon>Fabaceae</taxon>
        <taxon>Papilionoideae</taxon>
        <taxon>50 kb inversion clade</taxon>
        <taxon>dalbergioids sensu lato</taxon>
        <taxon>Dalbergieae</taxon>
        <taxon>Pterocarpus clade</taxon>
        <taxon>Stylosanthes</taxon>
    </lineage>
</organism>
<evidence type="ECO:0000313" key="2">
    <source>
        <dbReference type="Proteomes" id="UP001341840"/>
    </source>
</evidence>